<proteinExistence type="inferred from homology"/>
<dbReference type="AlphaFoldDB" id="A0A4R2NDG6"/>
<keyword evidence="6" id="KW-1185">Reference proteome</keyword>
<dbReference type="OrthoDB" id="8556969at2"/>
<evidence type="ECO:0000313" key="5">
    <source>
        <dbReference type="EMBL" id="TCP19105.1"/>
    </source>
</evidence>
<dbReference type="Proteomes" id="UP000295182">
    <property type="component" value="Unassembled WGS sequence"/>
</dbReference>
<evidence type="ECO:0000313" key="6">
    <source>
        <dbReference type="Proteomes" id="UP000295182"/>
    </source>
</evidence>
<dbReference type="GO" id="GO:0015074">
    <property type="term" value="P:DNA integration"/>
    <property type="evidence" value="ECO:0007669"/>
    <property type="project" value="UniProtKB-KW"/>
</dbReference>
<keyword evidence="3" id="KW-0233">DNA recombination</keyword>
<organism evidence="5 6">
    <name type="scientific">Simplicispira metamorpha</name>
    <dbReference type="NCBI Taxonomy" id="80881"/>
    <lineage>
        <taxon>Bacteria</taxon>
        <taxon>Pseudomonadati</taxon>
        <taxon>Pseudomonadota</taxon>
        <taxon>Betaproteobacteria</taxon>
        <taxon>Burkholderiales</taxon>
        <taxon>Comamonadaceae</taxon>
        <taxon>Simplicispira</taxon>
    </lineage>
</organism>
<dbReference type="EMBL" id="SLXH01000007">
    <property type="protein sequence ID" value="TCP19105.1"/>
    <property type="molecule type" value="Genomic_DNA"/>
</dbReference>
<comment type="caution">
    <text evidence="5">The sequence shown here is derived from an EMBL/GenBank/DDBJ whole genome shotgun (WGS) entry which is preliminary data.</text>
</comment>
<keyword evidence="2" id="KW-0229">DNA integration</keyword>
<accession>A0A4R2NDG6</accession>
<dbReference type="Pfam" id="PF00589">
    <property type="entry name" value="Phage_integrase"/>
    <property type="match status" value="1"/>
</dbReference>
<dbReference type="GO" id="GO:0006310">
    <property type="term" value="P:DNA recombination"/>
    <property type="evidence" value="ECO:0007669"/>
    <property type="project" value="UniProtKB-KW"/>
</dbReference>
<dbReference type="Gene3D" id="1.10.443.10">
    <property type="entry name" value="Intergrase catalytic core"/>
    <property type="match status" value="1"/>
</dbReference>
<dbReference type="Pfam" id="PF13356">
    <property type="entry name" value="Arm-DNA-bind_3"/>
    <property type="match status" value="1"/>
</dbReference>
<dbReference type="InterPro" id="IPR025166">
    <property type="entry name" value="Integrase_DNA_bind_dom"/>
</dbReference>
<evidence type="ECO:0000256" key="1">
    <source>
        <dbReference type="ARBA" id="ARBA00008857"/>
    </source>
</evidence>
<dbReference type="PANTHER" id="PTHR30629">
    <property type="entry name" value="PROPHAGE INTEGRASE"/>
    <property type="match status" value="1"/>
</dbReference>
<comment type="similarity">
    <text evidence="1">Belongs to the 'phage' integrase family.</text>
</comment>
<dbReference type="PANTHER" id="PTHR30629:SF6">
    <property type="entry name" value="PROPHAGE INTEGRASE INTA-RELATED"/>
    <property type="match status" value="1"/>
</dbReference>
<dbReference type="GO" id="GO:0003677">
    <property type="term" value="F:DNA binding"/>
    <property type="evidence" value="ECO:0007669"/>
    <property type="project" value="InterPro"/>
</dbReference>
<dbReference type="PROSITE" id="PS51898">
    <property type="entry name" value="TYR_RECOMBINASE"/>
    <property type="match status" value="1"/>
</dbReference>
<evidence type="ECO:0000256" key="2">
    <source>
        <dbReference type="ARBA" id="ARBA00022908"/>
    </source>
</evidence>
<dbReference type="InterPro" id="IPR002104">
    <property type="entry name" value="Integrase_catalytic"/>
</dbReference>
<evidence type="ECO:0000256" key="3">
    <source>
        <dbReference type="ARBA" id="ARBA00023172"/>
    </source>
</evidence>
<name>A0A4R2NDG6_9BURK</name>
<dbReference type="InterPro" id="IPR011010">
    <property type="entry name" value="DNA_brk_join_enz"/>
</dbReference>
<dbReference type="InterPro" id="IPR038488">
    <property type="entry name" value="Integrase_DNA-bd_sf"/>
</dbReference>
<dbReference type="Gene3D" id="3.30.160.390">
    <property type="entry name" value="Integrase, DNA-binding domain"/>
    <property type="match status" value="1"/>
</dbReference>
<protein>
    <submittedName>
        <fullName evidence="5">Site-specific recombinase XerD</fullName>
    </submittedName>
</protein>
<dbReference type="RefSeq" id="WP_119012936.1">
    <property type="nucleotide sequence ID" value="NZ_QXNC01000011.1"/>
</dbReference>
<reference evidence="5 6" key="1">
    <citation type="submission" date="2019-03" db="EMBL/GenBank/DDBJ databases">
        <title>Genomic Encyclopedia of Type Strains, Phase IV (KMG-IV): sequencing the most valuable type-strain genomes for metagenomic binning, comparative biology and taxonomic classification.</title>
        <authorList>
            <person name="Goeker M."/>
        </authorList>
    </citation>
    <scope>NUCLEOTIDE SEQUENCE [LARGE SCALE GENOMIC DNA]</scope>
    <source>
        <strain evidence="5 6">DSM 1837</strain>
    </source>
</reference>
<gene>
    <name evidence="5" type="ORF">EV674_107102</name>
</gene>
<dbReference type="InterPro" id="IPR013762">
    <property type="entry name" value="Integrase-like_cat_sf"/>
</dbReference>
<evidence type="ECO:0000259" key="4">
    <source>
        <dbReference type="PROSITE" id="PS51898"/>
    </source>
</evidence>
<dbReference type="SUPFAM" id="SSF56349">
    <property type="entry name" value="DNA breaking-rejoining enzymes"/>
    <property type="match status" value="1"/>
</dbReference>
<dbReference type="InterPro" id="IPR050808">
    <property type="entry name" value="Phage_Integrase"/>
</dbReference>
<sequence length="464" mass="50894">MARPSKTAAIDYSAAHDLTHGLLERATCPPERPFVLVKDADKKGLRLRVTKAGGKHWQFETRIKGNLFTRALGEWPAVSIGDARAEAHRLRGLTEAGTDPREIERQQQTEHDAAQAAAAAAQALAEREATAQALTVGEVWATYIKERTPHWGELHRKDHERLARAGGETARRGTRGRGLTIAGPLHPLMALALRDLTPATIEAWAAREAQTRPTAARLAWRLLKAFLGWCAEQPHLATIVSGTNPAKTKKTREALGKPRAKDDSLLKEQLPAWFAAVRSIGSATVSAYLQTLLLTGARPGEVLAMRWEDLNTQWRGLTIRDKVEGARVIPLTPYVWHLLASLPRRNEYVFASTSAKSGVMTEPNHANDKACTVAGIERLTLHGLRRSFGSLAEWLEIPAGVVAQIQGHKPSATAEKHYRVRPLDLLRLHHERIEAWMLEQAGVQFTSASEPGTLRLVAGGAGAE</sequence>
<feature type="domain" description="Tyr recombinase" evidence="4">
    <location>
        <begin position="260"/>
        <end position="431"/>
    </location>
</feature>